<evidence type="ECO:0000313" key="1">
    <source>
        <dbReference type="EMBL" id="CAA7032609.1"/>
    </source>
</evidence>
<keyword evidence="4" id="KW-1185">Reference proteome</keyword>
<dbReference type="Proteomes" id="UP000467841">
    <property type="component" value="Unassembled WGS sequence"/>
</dbReference>
<evidence type="ECO:0000313" key="4">
    <source>
        <dbReference type="Proteomes" id="UP000467841"/>
    </source>
</evidence>
<proteinExistence type="predicted"/>
<dbReference type="EMBL" id="CACVBM020001124">
    <property type="protein sequence ID" value="CAA7032609.1"/>
    <property type="molecule type" value="Genomic_DNA"/>
</dbReference>
<dbReference type="AlphaFoldDB" id="A0A6D2K2F5"/>
<dbReference type="EMBL" id="CACVBM020001346">
    <property type="protein sequence ID" value="CAA7046432.1"/>
    <property type="molecule type" value="Genomic_DNA"/>
</dbReference>
<dbReference type="EMBL" id="CACVBM020001163">
    <property type="protein sequence ID" value="CAA7036220.1"/>
    <property type="molecule type" value="Genomic_DNA"/>
</dbReference>
<sequence length="156" mass="18107">MYQMHCYSARCTELLICLRRSSFILTIRMSQIHMHSYCAGCIRCTLTVLDISLQTRHFFRPDAPPRAKRFLPFEKQMLPPEPHAQCGTKMLSLEPNVLSDFRNSDAEPDILTRDGCFFQSQLFLLKPYASFNVRRSFQSHMLLLKPDIPSGARCFL</sequence>
<protein>
    <submittedName>
        <fullName evidence="3">Uncharacterized protein</fullName>
    </submittedName>
</protein>
<gene>
    <name evidence="1" type="ORF">MERR_LOCUS19844</name>
    <name evidence="2" type="ORF">MERR_LOCUS23455</name>
    <name evidence="3" type="ORF">MERR_LOCUS33667</name>
</gene>
<name>A0A6D2K2F5_9BRAS</name>
<reference evidence="3 4" key="1">
    <citation type="submission" date="2020-01" db="EMBL/GenBank/DDBJ databases">
        <authorList>
            <person name="Mishra B."/>
        </authorList>
    </citation>
    <scope>NUCLEOTIDE SEQUENCE [LARGE SCALE GENOMIC DNA]</scope>
</reference>
<evidence type="ECO:0000313" key="2">
    <source>
        <dbReference type="EMBL" id="CAA7036220.1"/>
    </source>
</evidence>
<organism evidence="3 4">
    <name type="scientific">Microthlaspi erraticum</name>
    <dbReference type="NCBI Taxonomy" id="1685480"/>
    <lineage>
        <taxon>Eukaryota</taxon>
        <taxon>Viridiplantae</taxon>
        <taxon>Streptophyta</taxon>
        <taxon>Embryophyta</taxon>
        <taxon>Tracheophyta</taxon>
        <taxon>Spermatophyta</taxon>
        <taxon>Magnoliopsida</taxon>
        <taxon>eudicotyledons</taxon>
        <taxon>Gunneridae</taxon>
        <taxon>Pentapetalae</taxon>
        <taxon>rosids</taxon>
        <taxon>malvids</taxon>
        <taxon>Brassicales</taxon>
        <taxon>Brassicaceae</taxon>
        <taxon>Coluteocarpeae</taxon>
        <taxon>Microthlaspi</taxon>
    </lineage>
</organism>
<accession>A0A6D2K2F5</accession>
<evidence type="ECO:0000313" key="3">
    <source>
        <dbReference type="EMBL" id="CAA7046432.1"/>
    </source>
</evidence>